<evidence type="ECO:0000259" key="3">
    <source>
        <dbReference type="Pfam" id="PF13458"/>
    </source>
</evidence>
<protein>
    <submittedName>
        <fullName evidence="4">Amino acid ABC transporter substrate-binding protein</fullName>
    </submittedName>
</protein>
<evidence type="ECO:0000313" key="4">
    <source>
        <dbReference type="EMBL" id="TMI85048.1"/>
    </source>
</evidence>
<name>A0A537JNB1_9BACT</name>
<dbReference type="Pfam" id="PF13458">
    <property type="entry name" value="Peripla_BP_6"/>
    <property type="match status" value="1"/>
</dbReference>
<dbReference type="Proteomes" id="UP000320048">
    <property type="component" value="Unassembled WGS sequence"/>
</dbReference>
<keyword evidence="2" id="KW-0732">Signal</keyword>
<dbReference type="InterPro" id="IPR051010">
    <property type="entry name" value="BCAA_transport"/>
</dbReference>
<feature type="domain" description="Leucine-binding protein" evidence="3">
    <location>
        <begin position="40"/>
        <end position="398"/>
    </location>
</feature>
<evidence type="ECO:0000256" key="2">
    <source>
        <dbReference type="ARBA" id="ARBA00022729"/>
    </source>
</evidence>
<dbReference type="SUPFAM" id="SSF53822">
    <property type="entry name" value="Periplasmic binding protein-like I"/>
    <property type="match status" value="1"/>
</dbReference>
<sequence>MERGACMMSIRGGRNSMMLVAVALAAALLVAVPGGTAPAPISFGVLAAMTGVHADVGAAILEGARVAQRAINDAGGILGRPMEIHLADTQSDAADAVPAENKLIGANRIVVQIGPTSTELFAVRPIIDNNRVPMIFLGGTTVFDTNTDNWIWRPNPSDSQLSVAMAVYAIKKGFRNAALVFYTDITNETLKAPIVKTFQKLGGKIVADVKLTAGQTSYRSEVERVVSAHPDVIFTQTDPGTAAVMYANFKELNNLAVPMIGTDLTAGSNYIKSVTPAVAHQVLVSLVGSTPPGGAADAFNALYAKVYTHQPLESANYAYDGTLVMALAIQKAGSLDPEKIVQSIPMVTNPPGVVVYNYQDGLAALTAGKKIKLYGASGPLVFDKFHNAYGPFDVVQAGLDGKLVTLMTISADEIQKSAQ</sequence>
<dbReference type="PANTHER" id="PTHR30483:SF6">
    <property type="entry name" value="PERIPLASMIC BINDING PROTEIN OF ABC TRANSPORTER FOR NATURAL AMINO ACIDS"/>
    <property type="match status" value="1"/>
</dbReference>
<gene>
    <name evidence="4" type="ORF">E6H04_00180</name>
</gene>
<comment type="caution">
    <text evidence="4">The sequence shown here is derived from an EMBL/GenBank/DDBJ whole genome shotgun (WGS) entry which is preliminary data.</text>
</comment>
<dbReference type="EMBL" id="VBAO01000006">
    <property type="protein sequence ID" value="TMI85048.1"/>
    <property type="molecule type" value="Genomic_DNA"/>
</dbReference>
<dbReference type="AlphaFoldDB" id="A0A537JNB1"/>
<accession>A0A537JNB1</accession>
<dbReference type="InterPro" id="IPR028081">
    <property type="entry name" value="Leu-bd"/>
</dbReference>
<organism evidence="4 5">
    <name type="scientific">Candidatus Segetimicrobium genomatis</name>
    <dbReference type="NCBI Taxonomy" id="2569760"/>
    <lineage>
        <taxon>Bacteria</taxon>
        <taxon>Bacillati</taxon>
        <taxon>Candidatus Sysuimicrobiota</taxon>
        <taxon>Candidatus Sysuimicrobiia</taxon>
        <taxon>Candidatus Sysuimicrobiales</taxon>
        <taxon>Candidatus Segetimicrobiaceae</taxon>
        <taxon>Candidatus Segetimicrobium</taxon>
    </lineage>
</organism>
<comment type="similarity">
    <text evidence="1">Belongs to the leucine-binding protein family.</text>
</comment>
<evidence type="ECO:0000256" key="1">
    <source>
        <dbReference type="ARBA" id="ARBA00010062"/>
    </source>
</evidence>
<proteinExistence type="inferred from homology"/>
<evidence type="ECO:0000313" key="5">
    <source>
        <dbReference type="Proteomes" id="UP000320048"/>
    </source>
</evidence>
<reference evidence="4 5" key="1">
    <citation type="journal article" date="2019" name="Nat. Microbiol.">
        <title>Mediterranean grassland soil C-N compound turnover is dependent on rainfall and depth, and is mediated by genomically divergent microorganisms.</title>
        <authorList>
            <person name="Diamond S."/>
            <person name="Andeer P.F."/>
            <person name="Li Z."/>
            <person name="Crits-Christoph A."/>
            <person name="Burstein D."/>
            <person name="Anantharaman K."/>
            <person name="Lane K.R."/>
            <person name="Thomas B.C."/>
            <person name="Pan C."/>
            <person name="Northen T.R."/>
            <person name="Banfield J.F."/>
        </authorList>
    </citation>
    <scope>NUCLEOTIDE SEQUENCE [LARGE SCALE GENOMIC DNA]</scope>
    <source>
        <strain evidence="4">NP_7</strain>
    </source>
</reference>
<dbReference type="PANTHER" id="PTHR30483">
    <property type="entry name" value="LEUCINE-SPECIFIC-BINDING PROTEIN"/>
    <property type="match status" value="1"/>
</dbReference>
<dbReference type="Gene3D" id="3.40.50.2300">
    <property type="match status" value="2"/>
</dbReference>
<dbReference type="InterPro" id="IPR028082">
    <property type="entry name" value="Peripla_BP_I"/>
</dbReference>